<reference evidence="8" key="1">
    <citation type="journal article" date="2020" name="mSystems">
        <title>Genome- and Community-Level Interaction Insights into Carbon Utilization and Element Cycling Functions of Hydrothermarchaeota in Hydrothermal Sediment.</title>
        <authorList>
            <person name="Zhou Z."/>
            <person name="Liu Y."/>
            <person name="Xu W."/>
            <person name="Pan J."/>
            <person name="Luo Z.H."/>
            <person name="Li M."/>
        </authorList>
    </citation>
    <scope>NUCLEOTIDE SEQUENCE [LARGE SCALE GENOMIC DNA]</scope>
    <source>
        <strain evidence="8">SpSt-906</strain>
    </source>
</reference>
<keyword evidence="2" id="KW-0949">S-adenosyl-L-methionine</keyword>
<dbReference type="Pfam" id="PF04055">
    <property type="entry name" value="Radical_SAM"/>
    <property type="match status" value="1"/>
</dbReference>
<evidence type="ECO:0000313" key="8">
    <source>
        <dbReference type="EMBL" id="HGE99228.1"/>
    </source>
</evidence>
<dbReference type="GO" id="GO:0051539">
    <property type="term" value="F:4 iron, 4 sulfur cluster binding"/>
    <property type="evidence" value="ECO:0007669"/>
    <property type="project" value="UniProtKB-KW"/>
</dbReference>
<dbReference type="GO" id="GO:0031419">
    <property type="term" value="F:cobalamin binding"/>
    <property type="evidence" value="ECO:0007669"/>
    <property type="project" value="InterPro"/>
</dbReference>
<dbReference type="PROSITE" id="PS51918">
    <property type="entry name" value="RADICAL_SAM"/>
    <property type="match status" value="1"/>
</dbReference>
<sequence length="431" mass="50084">MPHALLINPWIYDFKAFDFWLKPLGLLYLASYLRKSGFLISFLDCLDRYHPVLKEIKKPKVDSFGRGKFLATFIEKPKIYQQIPRRYKRYGIPEEYFEKIIGEMSSPDYIFLTSGMTYWYPGVQAVIRILRRYFPKTPIILGGIYATLCQNHARRHSGADLVVSGPFETELPRYLPGLKPTPFSELPFPAYDLYQKLDYVCLLTSRGCPFSCSYCAVPKLFPGFTFREKEKIIAEIDYYQGLGIKNIAFSDDALLCHPEIKSILRILSEKRWSVNFHTPNGLHPRLIDEETAHLLFRANFRTIYLSLETTSPRIQKETGGKVKTEEFLRAVNFLRRAGFEKEIHAYLIFGLPQQTPEDIKESIDFVRSLGIKCHLAEYSPIPGTEEYKKLGFGEEIDPLYHNNTAFLYLTKREEILRMKSYLPLKSPSEKD</sequence>
<dbReference type="GO" id="GO:0046872">
    <property type="term" value="F:metal ion binding"/>
    <property type="evidence" value="ECO:0007669"/>
    <property type="project" value="UniProtKB-KW"/>
</dbReference>
<dbReference type="SUPFAM" id="SSF102114">
    <property type="entry name" value="Radical SAM enzymes"/>
    <property type="match status" value="1"/>
</dbReference>
<keyword evidence="4" id="KW-0408">Iron</keyword>
<dbReference type="CDD" id="cd02065">
    <property type="entry name" value="B12-binding_like"/>
    <property type="match status" value="1"/>
</dbReference>
<dbReference type="SUPFAM" id="SSF52242">
    <property type="entry name" value="Cobalamin (vitamin B12)-binding domain"/>
    <property type="match status" value="1"/>
</dbReference>
<feature type="domain" description="B12-binding" evidence="6">
    <location>
        <begin position="8"/>
        <end position="185"/>
    </location>
</feature>
<evidence type="ECO:0000259" key="6">
    <source>
        <dbReference type="PROSITE" id="PS51332"/>
    </source>
</evidence>
<comment type="caution">
    <text evidence="8">The sequence shown here is derived from an EMBL/GenBank/DDBJ whole genome shotgun (WGS) entry which is preliminary data.</text>
</comment>
<dbReference type="SMART" id="SM00729">
    <property type="entry name" value="Elp3"/>
    <property type="match status" value="1"/>
</dbReference>
<dbReference type="Pfam" id="PF02310">
    <property type="entry name" value="B12-binding"/>
    <property type="match status" value="1"/>
</dbReference>
<dbReference type="InterPro" id="IPR036724">
    <property type="entry name" value="Cobalamin-bd_sf"/>
</dbReference>
<organism evidence="8">
    <name type="scientific">candidate division WOR-3 bacterium</name>
    <dbReference type="NCBI Taxonomy" id="2052148"/>
    <lineage>
        <taxon>Bacteria</taxon>
        <taxon>Bacteria division WOR-3</taxon>
    </lineage>
</organism>
<accession>A0A7C3UR64</accession>
<dbReference type="InterPro" id="IPR023404">
    <property type="entry name" value="rSAM_horseshoe"/>
</dbReference>
<dbReference type="PANTHER" id="PTHR43409">
    <property type="entry name" value="ANAEROBIC MAGNESIUM-PROTOPORPHYRIN IX MONOMETHYL ESTER CYCLASE-RELATED"/>
    <property type="match status" value="1"/>
</dbReference>
<dbReference type="Gene3D" id="3.40.50.280">
    <property type="entry name" value="Cobalamin-binding domain"/>
    <property type="match status" value="1"/>
</dbReference>
<dbReference type="GO" id="GO:0003824">
    <property type="term" value="F:catalytic activity"/>
    <property type="evidence" value="ECO:0007669"/>
    <property type="project" value="InterPro"/>
</dbReference>
<proteinExistence type="predicted"/>
<dbReference type="InterPro" id="IPR006638">
    <property type="entry name" value="Elp3/MiaA/NifB-like_rSAM"/>
</dbReference>
<dbReference type="InterPro" id="IPR007197">
    <property type="entry name" value="rSAM"/>
</dbReference>
<dbReference type="SFLD" id="SFLDG01123">
    <property type="entry name" value="methyltransferase_(Class_B)"/>
    <property type="match status" value="1"/>
</dbReference>
<evidence type="ECO:0000256" key="4">
    <source>
        <dbReference type="ARBA" id="ARBA00023004"/>
    </source>
</evidence>
<protein>
    <submittedName>
        <fullName evidence="8">Radical SAM protein</fullName>
    </submittedName>
</protein>
<dbReference type="PROSITE" id="PS51332">
    <property type="entry name" value="B12_BINDING"/>
    <property type="match status" value="1"/>
</dbReference>
<dbReference type="InterPro" id="IPR051198">
    <property type="entry name" value="BchE-like"/>
</dbReference>
<gene>
    <name evidence="8" type="ORF">ENX07_04060</name>
</gene>
<evidence type="ECO:0000256" key="5">
    <source>
        <dbReference type="ARBA" id="ARBA00023014"/>
    </source>
</evidence>
<feature type="domain" description="Radical SAM core" evidence="7">
    <location>
        <begin position="194"/>
        <end position="425"/>
    </location>
</feature>
<dbReference type="CDD" id="cd01335">
    <property type="entry name" value="Radical_SAM"/>
    <property type="match status" value="1"/>
</dbReference>
<evidence type="ECO:0000256" key="1">
    <source>
        <dbReference type="ARBA" id="ARBA00001966"/>
    </source>
</evidence>
<evidence type="ECO:0000259" key="7">
    <source>
        <dbReference type="PROSITE" id="PS51918"/>
    </source>
</evidence>
<evidence type="ECO:0000256" key="2">
    <source>
        <dbReference type="ARBA" id="ARBA00022691"/>
    </source>
</evidence>
<keyword evidence="5" id="KW-0411">Iron-sulfur</keyword>
<dbReference type="SFLD" id="SFLDG01082">
    <property type="entry name" value="B12-binding_domain_containing"/>
    <property type="match status" value="1"/>
</dbReference>
<keyword evidence="3" id="KW-0479">Metal-binding</keyword>
<dbReference type="PANTHER" id="PTHR43409:SF15">
    <property type="entry name" value="PUTATIVE-RELATED"/>
    <property type="match status" value="1"/>
</dbReference>
<dbReference type="InterPro" id="IPR034466">
    <property type="entry name" value="Methyltransferase_Class_B"/>
</dbReference>
<name>A0A7C3UR64_UNCW3</name>
<dbReference type="Gene3D" id="3.80.30.20">
    <property type="entry name" value="tm_1862 like domain"/>
    <property type="match status" value="1"/>
</dbReference>
<evidence type="ECO:0000256" key="3">
    <source>
        <dbReference type="ARBA" id="ARBA00022723"/>
    </source>
</evidence>
<dbReference type="InterPro" id="IPR006158">
    <property type="entry name" value="Cobalamin-bd"/>
</dbReference>
<comment type="cofactor">
    <cofactor evidence="1">
        <name>[4Fe-4S] cluster</name>
        <dbReference type="ChEBI" id="CHEBI:49883"/>
    </cofactor>
</comment>
<dbReference type="AlphaFoldDB" id="A0A7C3UR64"/>
<dbReference type="InterPro" id="IPR058240">
    <property type="entry name" value="rSAM_sf"/>
</dbReference>
<dbReference type="GO" id="GO:0005829">
    <property type="term" value="C:cytosol"/>
    <property type="evidence" value="ECO:0007669"/>
    <property type="project" value="TreeGrafter"/>
</dbReference>
<dbReference type="SFLD" id="SFLDS00029">
    <property type="entry name" value="Radical_SAM"/>
    <property type="match status" value="1"/>
</dbReference>
<dbReference type="EMBL" id="DTMQ01000026">
    <property type="protein sequence ID" value="HGE99228.1"/>
    <property type="molecule type" value="Genomic_DNA"/>
</dbReference>